<evidence type="ECO:0000313" key="6">
    <source>
        <dbReference type="Proteomes" id="UP001339883"/>
    </source>
</evidence>
<dbReference type="Gene3D" id="1.10.10.60">
    <property type="entry name" value="Homeodomain-like"/>
    <property type="match status" value="1"/>
</dbReference>
<dbReference type="EMBL" id="VTDN01000006">
    <property type="protein sequence ID" value="MEB5477225.1"/>
    <property type="molecule type" value="Genomic_DNA"/>
</dbReference>
<dbReference type="SUPFAM" id="SSF46689">
    <property type="entry name" value="Homeodomain-like"/>
    <property type="match status" value="2"/>
</dbReference>
<dbReference type="Pfam" id="PF12833">
    <property type="entry name" value="HTH_18"/>
    <property type="match status" value="1"/>
</dbReference>
<dbReference type="InterPro" id="IPR018060">
    <property type="entry name" value="HTH_AraC"/>
</dbReference>
<protein>
    <submittedName>
        <fullName evidence="5">Helix-turn-helix transcriptional regulator</fullName>
    </submittedName>
</protein>
<organism evidence="5 6">
    <name type="scientific">Acinetobacter pollinis</name>
    <dbReference type="NCBI Taxonomy" id="2605270"/>
    <lineage>
        <taxon>Bacteria</taxon>
        <taxon>Pseudomonadati</taxon>
        <taxon>Pseudomonadota</taxon>
        <taxon>Gammaproteobacteria</taxon>
        <taxon>Moraxellales</taxon>
        <taxon>Moraxellaceae</taxon>
        <taxon>Acinetobacter</taxon>
    </lineage>
</organism>
<feature type="domain" description="HTH araC/xylS-type" evidence="4">
    <location>
        <begin position="203"/>
        <end position="301"/>
    </location>
</feature>
<dbReference type="InterPro" id="IPR009057">
    <property type="entry name" value="Homeodomain-like_sf"/>
</dbReference>
<dbReference type="SMART" id="SM00342">
    <property type="entry name" value="HTH_ARAC"/>
    <property type="match status" value="1"/>
</dbReference>
<reference evidence="5 6" key="1">
    <citation type="submission" date="2019-08" db="EMBL/GenBank/DDBJ databases">
        <title>Five species of Acinetobacter isolated from floral nectar and animal pollinators.</title>
        <authorList>
            <person name="Hendry T.A."/>
        </authorList>
    </citation>
    <scope>NUCLEOTIDE SEQUENCE [LARGE SCALE GENOMIC DNA]</scope>
    <source>
        <strain evidence="5 6">MD18.27</strain>
    </source>
</reference>
<gene>
    <name evidence="5" type="ORF">I2F25_09245</name>
</gene>
<dbReference type="Pfam" id="PF12852">
    <property type="entry name" value="Cupin_6"/>
    <property type="match status" value="1"/>
</dbReference>
<evidence type="ECO:0000256" key="3">
    <source>
        <dbReference type="ARBA" id="ARBA00023163"/>
    </source>
</evidence>
<sequence>MDPLSDLMNLISAKSYVTTGISTGHKWAAHFSVFDGLKVICIKKGTFWLKTQKQTQWYKLQEGDGIILTDGQAFSMLTENACIEEAIEAKKIPHVKTAGLLDYGESTNILLAGRMSVNQIGTSFFQKELPSIIHFSTGSMTSDTLNWLLKQLLHENVSQNIGALTASNHLMHLIILEILRVWIMTDESSQSGWFKAIKDERIAKTLALIHQHPSKDWSLSELAEIANLSKSGISQKFNDLLGMSPLKYVTYWRMQIAVKSLYQQNTSIKNLAFSLGYNAESTFSTAFKRIHHVSPRTYRETLENS</sequence>
<evidence type="ECO:0000256" key="2">
    <source>
        <dbReference type="ARBA" id="ARBA00023125"/>
    </source>
</evidence>
<keyword evidence="3" id="KW-0804">Transcription</keyword>
<keyword evidence="1" id="KW-0805">Transcription regulation</keyword>
<comment type="caution">
    <text evidence="5">The sequence shown here is derived from an EMBL/GenBank/DDBJ whole genome shotgun (WGS) entry which is preliminary data.</text>
</comment>
<dbReference type="InterPro" id="IPR032783">
    <property type="entry name" value="AraC_lig"/>
</dbReference>
<keyword evidence="6" id="KW-1185">Reference proteome</keyword>
<dbReference type="PROSITE" id="PS01124">
    <property type="entry name" value="HTH_ARAC_FAMILY_2"/>
    <property type="match status" value="1"/>
</dbReference>
<dbReference type="PANTHER" id="PTHR43280:SF11">
    <property type="entry name" value="RCS-SPECIFIC HTH-TYPE TRANSCRIPTIONAL ACTIVATOR RCLR"/>
    <property type="match status" value="1"/>
</dbReference>
<name>A0ABU6DTQ4_9GAMM</name>
<evidence type="ECO:0000256" key="1">
    <source>
        <dbReference type="ARBA" id="ARBA00023015"/>
    </source>
</evidence>
<proteinExistence type="predicted"/>
<dbReference type="PANTHER" id="PTHR43280">
    <property type="entry name" value="ARAC-FAMILY TRANSCRIPTIONAL REGULATOR"/>
    <property type="match status" value="1"/>
</dbReference>
<evidence type="ECO:0000259" key="4">
    <source>
        <dbReference type="PROSITE" id="PS01124"/>
    </source>
</evidence>
<dbReference type="RefSeq" id="WP_325775591.1">
    <property type="nucleotide sequence ID" value="NZ_VTDN01000006.1"/>
</dbReference>
<keyword evidence="2" id="KW-0238">DNA-binding</keyword>
<accession>A0ABU6DTQ4</accession>
<evidence type="ECO:0000313" key="5">
    <source>
        <dbReference type="EMBL" id="MEB5477225.1"/>
    </source>
</evidence>
<dbReference type="Proteomes" id="UP001339883">
    <property type="component" value="Unassembled WGS sequence"/>
</dbReference>